<dbReference type="STRING" id="461836.A0A0L0DTA5"/>
<keyword evidence="3" id="KW-1185">Reference proteome</keyword>
<feature type="region of interest" description="Disordered" evidence="1">
    <location>
        <begin position="215"/>
        <end position="324"/>
    </location>
</feature>
<feature type="compositionally biased region" description="Low complexity" evidence="1">
    <location>
        <begin position="233"/>
        <end position="264"/>
    </location>
</feature>
<evidence type="ECO:0000313" key="2">
    <source>
        <dbReference type="EMBL" id="KNC54678.1"/>
    </source>
</evidence>
<name>A0A0L0DTA5_THETB</name>
<dbReference type="Proteomes" id="UP000054408">
    <property type="component" value="Unassembled WGS sequence"/>
</dbReference>
<evidence type="ECO:0008006" key="4">
    <source>
        <dbReference type="Google" id="ProtNLM"/>
    </source>
</evidence>
<feature type="compositionally biased region" description="Basic and acidic residues" evidence="1">
    <location>
        <begin position="285"/>
        <end position="307"/>
    </location>
</feature>
<sequence length="435" mass="45823">MAEHCALLLGLQVYGEGSLRHVARRFVKSRTMAQVTAHCRKYLAAWREAPRSKLPLAARSSAEDIDLEDVLAARDAPGDPASAVLFKELQAYLVHYAEAEPVAGVRNARIDPPISFSEHVFYLLACLSAPNAGLLTASQHRKAMIKYWRQIARTWPQFERAGDEWHHHHTSYIAARKETGPESPSTVVGLAATKRRAARRASLDARACIRSLDAATFSGSGPGSGSGSGSGSGLSSDSSSASTWDPNASDSPSSSSDGTLSSGSSSGGSGRGRPASSRRGSGRGKSRDRGKGEGKDKAKDKGKDRDPASLAGAQAGPGRTKGRLAGKRCDLRQITLEHVLALEAASSVSELDVPRAMCAYAVRAVEEKGLGSLAYASVLDRAHINPLLSGEARDDAYAEAAGEGGPTKRRALDASSLLRAGLRVSEEACATPVAR</sequence>
<evidence type="ECO:0000313" key="3">
    <source>
        <dbReference type="Proteomes" id="UP000054408"/>
    </source>
</evidence>
<evidence type="ECO:0000256" key="1">
    <source>
        <dbReference type="SAM" id="MobiDB-lite"/>
    </source>
</evidence>
<proteinExistence type="predicted"/>
<dbReference type="OrthoDB" id="118550at2759"/>
<accession>A0A0L0DTA5</accession>
<dbReference type="GeneID" id="25561276"/>
<organism evidence="2 3">
    <name type="scientific">Thecamonas trahens ATCC 50062</name>
    <dbReference type="NCBI Taxonomy" id="461836"/>
    <lineage>
        <taxon>Eukaryota</taxon>
        <taxon>Apusozoa</taxon>
        <taxon>Apusomonadida</taxon>
        <taxon>Apusomonadidae</taxon>
        <taxon>Thecamonas</taxon>
    </lineage>
</organism>
<dbReference type="RefSeq" id="XP_013761580.1">
    <property type="nucleotide sequence ID" value="XM_013906126.1"/>
</dbReference>
<gene>
    <name evidence="2" type="ORF">AMSG_01529</name>
</gene>
<protein>
    <recommendedName>
        <fullName evidence="4">HTH myb-type domain-containing protein</fullName>
    </recommendedName>
</protein>
<reference evidence="2 3" key="1">
    <citation type="submission" date="2010-05" db="EMBL/GenBank/DDBJ databases">
        <title>The Genome Sequence of Thecamonas trahens ATCC 50062.</title>
        <authorList>
            <consortium name="The Broad Institute Genome Sequencing Platform"/>
            <person name="Russ C."/>
            <person name="Cuomo C."/>
            <person name="Shea T."/>
            <person name="Young S.K."/>
            <person name="Zeng Q."/>
            <person name="Koehrsen M."/>
            <person name="Haas B."/>
            <person name="Borodovsky M."/>
            <person name="Guigo R."/>
            <person name="Alvarado L."/>
            <person name="Berlin A."/>
            <person name="Bochicchio J."/>
            <person name="Borenstein D."/>
            <person name="Chapman S."/>
            <person name="Chen Z."/>
            <person name="Freedman E."/>
            <person name="Gellesch M."/>
            <person name="Goldberg J."/>
            <person name="Griggs A."/>
            <person name="Gujja S."/>
            <person name="Heilman E."/>
            <person name="Heiman D."/>
            <person name="Hepburn T."/>
            <person name="Howarth C."/>
            <person name="Jen D."/>
            <person name="Larson L."/>
            <person name="Mehta T."/>
            <person name="Park D."/>
            <person name="Pearson M."/>
            <person name="Roberts A."/>
            <person name="Saif S."/>
            <person name="Shenoy N."/>
            <person name="Sisk P."/>
            <person name="Stolte C."/>
            <person name="Sykes S."/>
            <person name="Thomson T."/>
            <person name="Walk T."/>
            <person name="White J."/>
            <person name="Yandava C."/>
            <person name="Burger G."/>
            <person name="Gray M.W."/>
            <person name="Holland P.W.H."/>
            <person name="King N."/>
            <person name="Lang F.B.F."/>
            <person name="Roger A.J."/>
            <person name="Ruiz-Trillo I."/>
            <person name="Lander E."/>
            <person name="Nusbaum C."/>
        </authorList>
    </citation>
    <scope>NUCLEOTIDE SEQUENCE [LARGE SCALE GENOMIC DNA]</scope>
    <source>
        <strain evidence="2 3">ATCC 50062</strain>
    </source>
</reference>
<feature type="compositionally biased region" description="Gly residues" evidence="1">
    <location>
        <begin position="220"/>
        <end position="232"/>
    </location>
</feature>
<dbReference type="AlphaFoldDB" id="A0A0L0DTA5"/>
<dbReference type="EMBL" id="GL349438">
    <property type="protein sequence ID" value="KNC54678.1"/>
    <property type="molecule type" value="Genomic_DNA"/>
</dbReference>